<accession>A0AA35UUD3</accession>
<dbReference type="RefSeq" id="WP_289843935.1">
    <property type="nucleotide sequence ID" value="NZ_CATKSH010000042.1"/>
</dbReference>
<organism evidence="1 2">
    <name type="scientific">Brytella acorum</name>
    <dbReference type="NCBI Taxonomy" id="2959299"/>
    <lineage>
        <taxon>Bacteria</taxon>
        <taxon>Pseudomonadati</taxon>
        <taxon>Pseudomonadota</taxon>
        <taxon>Alphaproteobacteria</taxon>
        <taxon>Acetobacterales</taxon>
        <taxon>Acetobacteraceae</taxon>
        <taxon>Brytella</taxon>
    </lineage>
</organism>
<dbReference type="AlphaFoldDB" id="A0AA35UUD3"/>
<reference evidence="1" key="1">
    <citation type="submission" date="2023-03" db="EMBL/GenBank/DDBJ databases">
        <authorList>
            <person name="Cleenwerck I."/>
        </authorList>
    </citation>
    <scope>NUCLEOTIDE SEQUENCE</scope>
    <source>
        <strain evidence="1">LMG 32879</strain>
    </source>
</reference>
<gene>
    <name evidence="1" type="ORF">LMG32879_003149</name>
</gene>
<sequence length="69" mass="7810">MTEAVAEIKESHAKLGGCYVRCLGQNTINQPVCLVPGFDGALFSREWKEALWARFTTEAPRRQRQSVEQ</sequence>
<evidence type="ECO:0000313" key="1">
    <source>
        <dbReference type="EMBL" id="CAI9122289.1"/>
    </source>
</evidence>
<evidence type="ECO:0000313" key="2">
    <source>
        <dbReference type="Proteomes" id="UP001176960"/>
    </source>
</evidence>
<dbReference type="EMBL" id="CATKSH010000042">
    <property type="protein sequence ID" value="CAI9122289.1"/>
    <property type="molecule type" value="Genomic_DNA"/>
</dbReference>
<comment type="caution">
    <text evidence="1">The sequence shown here is derived from an EMBL/GenBank/DDBJ whole genome shotgun (WGS) entry which is preliminary data.</text>
</comment>
<name>A0AA35UUD3_9PROT</name>
<dbReference type="Proteomes" id="UP001176960">
    <property type="component" value="Unassembled WGS sequence"/>
</dbReference>
<proteinExistence type="predicted"/>
<feature type="non-terminal residue" evidence="1">
    <location>
        <position position="69"/>
    </location>
</feature>
<protein>
    <submittedName>
        <fullName evidence="1">Uncharacterized protein</fullName>
    </submittedName>
</protein>
<keyword evidence="2" id="KW-1185">Reference proteome</keyword>